<dbReference type="Proteomes" id="UP000008229">
    <property type="component" value="Chromosome"/>
</dbReference>
<dbReference type="Gene3D" id="1.10.1040.10">
    <property type="entry name" value="N-(1-d-carboxylethyl)-l-norvaline Dehydrogenase, domain 2"/>
    <property type="match status" value="1"/>
</dbReference>
<dbReference type="GO" id="GO:0050661">
    <property type="term" value="F:NADP binding"/>
    <property type="evidence" value="ECO:0007669"/>
    <property type="project" value="InterPro"/>
</dbReference>
<feature type="domain" description="6-phosphogluconate dehydrogenase NADP-binding" evidence="1">
    <location>
        <begin position="8"/>
        <end position="156"/>
    </location>
</feature>
<dbReference type="GO" id="GO:0031491">
    <property type="term" value="F:nucleosome binding"/>
    <property type="evidence" value="ECO:0007669"/>
    <property type="project" value="TreeGrafter"/>
</dbReference>
<dbReference type="Pfam" id="PF21761">
    <property type="entry name" value="RedAm-like_C"/>
    <property type="match status" value="1"/>
</dbReference>
<dbReference type="InterPro" id="IPR051265">
    <property type="entry name" value="HIBADH-related_NP60_sf"/>
</dbReference>
<reference evidence="3 4" key="1">
    <citation type="journal article" date="2010" name="Stand. Genomic Sci.">
        <title>Complete genome sequence of Conexibacter woesei type strain (ID131577).</title>
        <authorList>
            <person name="Pukall R."/>
            <person name="Lapidus A."/>
            <person name="Glavina Del Rio T."/>
            <person name="Copeland A."/>
            <person name="Tice H."/>
            <person name="Cheng J.-F."/>
            <person name="Lucas S."/>
            <person name="Chen F."/>
            <person name="Nolan M."/>
            <person name="Bruce D."/>
            <person name="Goodwin L."/>
            <person name="Pitluck S."/>
            <person name="Mavromatis K."/>
            <person name="Ivanova N."/>
            <person name="Ovchinnikova G."/>
            <person name="Pati A."/>
            <person name="Chen A."/>
            <person name="Palaniappan K."/>
            <person name="Land M."/>
            <person name="Hauser L."/>
            <person name="Chang Y.-J."/>
            <person name="Jeffries C.D."/>
            <person name="Chain P."/>
            <person name="Meincke L."/>
            <person name="Sims D."/>
            <person name="Brettin T."/>
            <person name="Detter J.C."/>
            <person name="Rohde M."/>
            <person name="Goeker M."/>
            <person name="Bristow J."/>
            <person name="Eisen J.A."/>
            <person name="Markowitz V."/>
            <person name="Kyrpides N.C."/>
            <person name="Klenk H.-P."/>
            <person name="Hugenholtz P."/>
        </authorList>
    </citation>
    <scope>NUCLEOTIDE SEQUENCE [LARGE SCALE GENOMIC DNA]</scope>
    <source>
        <strain evidence="4">DSM 14684 / CIP 108061 / JCM 11494 / NBRC 100937 / ID131577</strain>
    </source>
</reference>
<dbReference type="InterPro" id="IPR006115">
    <property type="entry name" value="6PGDH_NADP-bd"/>
</dbReference>
<sequence length="273" mass="28065" precursor="true">MTDTKQHITVIGLGAMGRALAGAFLEAGHPTTVFNRSPDKADELVGRGARRAESVTEALEAGELTVVCVLSYGVARELLEPAADALAGRTIVHLSHGSPADARELSDWVADHGGAYVDGGIMSVPQTIGQPGSFIVVAGAEEAVERTRSAIAVLGDPIDVGRDPGLAPLYDIALLSGLYGIAAGAQLAVSLIDSGGGDVELFRGTLLLPWMEAMLPFTAGVVNTEGTMPDEFNATMQAAVLESMIASSRAAGVDEALTGHLHASLALMRADAP</sequence>
<dbReference type="AlphaFoldDB" id="D3FAL4"/>
<protein>
    <submittedName>
        <fullName evidence="3">6-phosphogluconate dehydrogenase NAD-binding protein</fullName>
    </submittedName>
</protein>
<evidence type="ECO:0000259" key="2">
    <source>
        <dbReference type="Pfam" id="PF21761"/>
    </source>
</evidence>
<evidence type="ECO:0000313" key="3">
    <source>
        <dbReference type="EMBL" id="ADB49283.1"/>
    </source>
</evidence>
<gene>
    <name evidence="3" type="ordered locus">Cwoe_0850</name>
</gene>
<dbReference type="InterPro" id="IPR036291">
    <property type="entry name" value="NAD(P)-bd_dom_sf"/>
</dbReference>
<dbReference type="PANTHER" id="PTHR43580">
    <property type="entry name" value="OXIDOREDUCTASE GLYR1-RELATED"/>
    <property type="match status" value="1"/>
</dbReference>
<dbReference type="KEGG" id="cwo:Cwoe_0850"/>
<dbReference type="SUPFAM" id="SSF51735">
    <property type="entry name" value="NAD(P)-binding Rossmann-fold domains"/>
    <property type="match status" value="1"/>
</dbReference>
<dbReference type="EMBL" id="CP001854">
    <property type="protein sequence ID" value="ADB49283.1"/>
    <property type="molecule type" value="Genomic_DNA"/>
</dbReference>
<evidence type="ECO:0000259" key="1">
    <source>
        <dbReference type="Pfam" id="PF03446"/>
    </source>
</evidence>
<dbReference type="STRING" id="469383.Cwoe_0850"/>
<dbReference type="OrthoDB" id="4535742at2"/>
<reference evidence="4" key="2">
    <citation type="submission" date="2010-01" db="EMBL/GenBank/DDBJ databases">
        <title>The complete genome of Conexibacter woesei DSM 14684.</title>
        <authorList>
            <consortium name="US DOE Joint Genome Institute (JGI-PGF)"/>
            <person name="Lucas S."/>
            <person name="Copeland A."/>
            <person name="Lapidus A."/>
            <person name="Glavina del Rio T."/>
            <person name="Dalin E."/>
            <person name="Tice H."/>
            <person name="Bruce D."/>
            <person name="Goodwin L."/>
            <person name="Pitluck S."/>
            <person name="Kyrpides N."/>
            <person name="Mavromatis K."/>
            <person name="Ivanova N."/>
            <person name="Mikhailova N."/>
            <person name="Chertkov O."/>
            <person name="Brettin T."/>
            <person name="Detter J.C."/>
            <person name="Han C."/>
            <person name="Larimer F."/>
            <person name="Land M."/>
            <person name="Hauser L."/>
            <person name="Markowitz V."/>
            <person name="Cheng J.-F."/>
            <person name="Hugenholtz P."/>
            <person name="Woyke T."/>
            <person name="Wu D."/>
            <person name="Pukall R."/>
            <person name="Steenblock K."/>
            <person name="Schneider S."/>
            <person name="Klenk H.-P."/>
            <person name="Eisen J.A."/>
        </authorList>
    </citation>
    <scope>NUCLEOTIDE SEQUENCE [LARGE SCALE GENOMIC DNA]</scope>
    <source>
        <strain evidence="4">DSM 14684 / CIP 108061 / JCM 11494 / NBRC 100937 / ID131577</strain>
    </source>
</reference>
<dbReference type="InterPro" id="IPR048666">
    <property type="entry name" value="RedAm-like_C"/>
</dbReference>
<keyword evidence="4" id="KW-1185">Reference proteome</keyword>
<dbReference type="RefSeq" id="WP_012932336.1">
    <property type="nucleotide sequence ID" value="NC_013739.1"/>
</dbReference>
<accession>D3FAL4</accession>
<evidence type="ECO:0000313" key="4">
    <source>
        <dbReference type="Proteomes" id="UP000008229"/>
    </source>
</evidence>
<proteinExistence type="predicted"/>
<name>D3FAL4_CONWI</name>
<dbReference type="HOGENOM" id="CLU_035117_2_1_11"/>
<dbReference type="eggNOG" id="COG2084">
    <property type="taxonomic scope" value="Bacteria"/>
</dbReference>
<dbReference type="InterPro" id="IPR013328">
    <property type="entry name" value="6PGD_dom2"/>
</dbReference>
<organism evidence="3 4">
    <name type="scientific">Conexibacter woesei (strain DSM 14684 / CCUG 47730 / CIP 108061 / JCM 11494 / NBRC 100937 / ID131577)</name>
    <dbReference type="NCBI Taxonomy" id="469383"/>
    <lineage>
        <taxon>Bacteria</taxon>
        <taxon>Bacillati</taxon>
        <taxon>Actinomycetota</taxon>
        <taxon>Thermoleophilia</taxon>
        <taxon>Solirubrobacterales</taxon>
        <taxon>Conexibacteraceae</taxon>
        <taxon>Conexibacter</taxon>
    </lineage>
</organism>
<dbReference type="Pfam" id="PF03446">
    <property type="entry name" value="NAD_binding_2"/>
    <property type="match status" value="1"/>
</dbReference>
<dbReference type="GO" id="GO:0000785">
    <property type="term" value="C:chromatin"/>
    <property type="evidence" value="ECO:0007669"/>
    <property type="project" value="TreeGrafter"/>
</dbReference>
<feature type="domain" description="NADPH-dependent reductive aminase-like C-terminal" evidence="2">
    <location>
        <begin position="163"/>
        <end position="263"/>
    </location>
</feature>
<dbReference type="GO" id="GO:0003677">
    <property type="term" value="F:DNA binding"/>
    <property type="evidence" value="ECO:0007669"/>
    <property type="project" value="TreeGrafter"/>
</dbReference>
<dbReference type="GO" id="GO:0140673">
    <property type="term" value="P:transcription elongation-coupled chromatin remodeling"/>
    <property type="evidence" value="ECO:0007669"/>
    <property type="project" value="TreeGrafter"/>
</dbReference>
<dbReference type="PANTHER" id="PTHR43580:SF2">
    <property type="entry name" value="CYTOKINE-LIKE NUCLEAR FACTOR N-PAC"/>
    <property type="match status" value="1"/>
</dbReference>
<dbReference type="Gene3D" id="3.40.50.720">
    <property type="entry name" value="NAD(P)-binding Rossmann-like Domain"/>
    <property type="match status" value="1"/>
</dbReference>